<organism evidence="1 2">
    <name type="scientific">Melia azedarach</name>
    <name type="common">Chinaberry tree</name>
    <dbReference type="NCBI Taxonomy" id="155640"/>
    <lineage>
        <taxon>Eukaryota</taxon>
        <taxon>Viridiplantae</taxon>
        <taxon>Streptophyta</taxon>
        <taxon>Embryophyta</taxon>
        <taxon>Tracheophyta</taxon>
        <taxon>Spermatophyta</taxon>
        <taxon>Magnoliopsida</taxon>
        <taxon>eudicotyledons</taxon>
        <taxon>Gunneridae</taxon>
        <taxon>Pentapetalae</taxon>
        <taxon>rosids</taxon>
        <taxon>malvids</taxon>
        <taxon>Sapindales</taxon>
        <taxon>Meliaceae</taxon>
        <taxon>Melia</taxon>
    </lineage>
</organism>
<evidence type="ECO:0000313" key="2">
    <source>
        <dbReference type="Proteomes" id="UP001164539"/>
    </source>
</evidence>
<gene>
    <name evidence="1" type="ORF">OWV82_007853</name>
</gene>
<sequence>MFFRHPHDVKIAILVVYVDDIILTGDDVFEMNRLKISLSSIFEIKDLGALRYFLGMKVAQSKKGTVVSQRKYVLDLLKKTRISSCRPADTPIDPNQNLEDDKGGNPVNTTRY</sequence>
<evidence type="ECO:0000313" key="1">
    <source>
        <dbReference type="EMBL" id="KAJ4719945.1"/>
    </source>
</evidence>
<name>A0ACC1Y8P6_MELAZ</name>
<protein>
    <submittedName>
        <fullName evidence="1">Retrovirus-related Pol polyprotein from transposon TNT 1-94</fullName>
    </submittedName>
</protein>
<dbReference type="EMBL" id="CM051397">
    <property type="protein sequence ID" value="KAJ4719945.1"/>
    <property type="molecule type" value="Genomic_DNA"/>
</dbReference>
<comment type="caution">
    <text evidence="1">The sequence shown here is derived from an EMBL/GenBank/DDBJ whole genome shotgun (WGS) entry which is preliminary data.</text>
</comment>
<reference evidence="1 2" key="1">
    <citation type="journal article" date="2023" name="Science">
        <title>Complex scaffold remodeling in plant triterpene biosynthesis.</title>
        <authorList>
            <person name="De La Pena R."/>
            <person name="Hodgson H."/>
            <person name="Liu J.C."/>
            <person name="Stephenson M.J."/>
            <person name="Martin A.C."/>
            <person name="Owen C."/>
            <person name="Harkess A."/>
            <person name="Leebens-Mack J."/>
            <person name="Jimenez L.E."/>
            <person name="Osbourn A."/>
            <person name="Sattely E.S."/>
        </authorList>
    </citation>
    <scope>NUCLEOTIDE SEQUENCE [LARGE SCALE GENOMIC DNA]</scope>
    <source>
        <strain evidence="2">cv. JPN11</strain>
        <tissue evidence="1">Leaf</tissue>
    </source>
</reference>
<dbReference type="Proteomes" id="UP001164539">
    <property type="component" value="Chromosome 4"/>
</dbReference>
<proteinExistence type="predicted"/>
<keyword evidence="2" id="KW-1185">Reference proteome</keyword>
<accession>A0ACC1Y8P6</accession>